<dbReference type="Proteomes" id="UP000242561">
    <property type="component" value="Chromosome"/>
</dbReference>
<evidence type="ECO:0000313" key="2">
    <source>
        <dbReference type="EMBL" id="APG63658.1"/>
    </source>
</evidence>
<feature type="transmembrane region" description="Helical" evidence="1">
    <location>
        <begin position="123"/>
        <end position="141"/>
    </location>
</feature>
<keyword evidence="1" id="KW-1133">Transmembrane helix</keyword>
<evidence type="ECO:0008006" key="4">
    <source>
        <dbReference type="Google" id="ProtNLM"/>
    </source>
</evidence>
<dbReference type="EMBL" id="CP018154">
    <property type="protein sequence ID" value="APG63658.1"/>
    <property type="molecule type" value="Genomic_DNA"/>
</dbReference>
<protein>
    <recommendedName>
        <fullName evidence="4">DUF2306 domain-containing protein</fullName>
    </recommendedName>
</protein>
<keyword evidence="1" id="KW-0812">Transmembrane</keyword>
<feature type="transmembrane region" description="Helical" evidence="1">
    <location>
        <begin position="29"/>
        <end position="51"/>
    </location>
</feature>
<name>A0A1L3JET6_9SPHN</name>
<feature type="transmembrane region" description="Helical" evidence="1">
    <location>
        <begin position="92"/>
        <end position="111"/>
    </location>
</feature>
<evidence type="ECO:0000256" key="1">
    <source>
        <dbReference type="SAM" id="Phobius"/>
    </source>
</evidence>
<accession>A0A1L3JET6</accession>
<dbReference type="KEGG" id="sphl:LPB140_06375"/>
<keyword evidence="3" id="KW-1185">Reference proteome</keyword>
<organism evidence="2 3">
    <name type="scientific">Sphingorhabdus lutea</name>
    <dbReference type="NCBI Taxonomy" id="1913578"/>
    <lineage>
        <taxon>Bacteria</taxon>
        <taxon>Pseudomonadati</taxon>
        <taxon>Pseudomonadota</taxon>
        <taxon>Alphaproteobacteria</taxon>
        <taxon>Sphingomonadales</taxon>
        <taxon>Sphingomonadaceae</taxon>
        <taxon>Sphingorhabdus</taxon>
    </lineage>
</organism>
<keyword evidence="1" id="KW-0472">Membrane</keyword>
<gene>
    <name evidence="2" type="ORF">LPB140_06375</name>
</gene>
<proteinExistence type="predicted"/>
<evidence type="ECO:0000313" key="3">
    <source>
        <dbReference type="Proteomes" id="UP000242561"/>
    </source>
</evidence>
<feature type="transmembrane region" description="Helical" evidence="1">
    <location>
        <begin position="63"/>
        <end position="80"/>
    </location>
</feature>
<sequence length="151" mass="16958">MERALALLSIILLTAAVIAVAKGMDQWHILPWQIWAHLATLATALVITPIMLLRKRGDKSHRIFGWIWALSMLATALISFDIRLTNDGNFSLIHILSVITVIGVPVLIISARRRDIKRHRSQARGFIIGALLVAGFFTFPFDRLLGHWLFG</sequence>
<dbReference type="OrthoDB" id="9815686at2"/>
<reference evidence="2 3" key="1">
    <citation type="submission" date="2016-11" db="EMBL/GenBank/DDBJ databases">
        <title>Sphingorhabdus sp. LPB0140, isolated from marine environment.</title>
        <authorList>
            <person name="Kim E."/>
            <person name="Yi H."/>
        </authorList>
    </citation>
    <scope>NUCLEOTIDE SEQUENCE [LARGE SCALE GENOMIC DNA]</scope>
    <source>
        <strain evidence="2 3">LPB0140</strain>
    </source>
</reference>
<dbReference type="AlphaFoldDB" id="A0A1L3JET6"/>
<dbReference type="STRING" id="1913578.LPB140_06375"/>